<proteinExistence type="predicted"/>
<comment type="caution">
    <text evidence="1">The sequence shown here is derived from an EMBL/GenBank/DDBJ whole genome shotgun (WGS) entry which is preliminary data.</text>
</comment>
<dbReference type="AlphaFoldDB" id="A0A1Q5PYQ3"/>
<organism evidence="1 2">
    <name type="scientific">Buchananella hordeovulneris</name>
    <dbReference type="NCBI Taxonomy" id="52770"/>
    <lineage>
        <taxon>Bacteria</taxon>
        <taxon>Bacillati</taxon>
        <taxon>Actinomycetota</taxon>
        <taxon>Actinomycetes</taxon>
        <taxon>Actinomycetales</taxon>
        <taxon>Actinomycetaceae</taxon>
        <taxon>Buchananella</taxon>
    </lineage>
</organism>
<accession>A0A1Q5PYQ3</accession>
<evidence type="ECO:0000313" key="2">
    <source>
        <dbReference type="Proteomes" id="UP000185612"/>
    </source>
</evidence>
<sequence>MAKFSLIVGLAAGYVLGARAGRAQYERIRATANKVMETPAVKRAVDSASAKAREVTRSVGSDVTDKVAGLVKAKMFSEPQPPASRPPLS</sequence>
<dbReference type="OrthoDB" id="5125216at2"/>
<keyword evidence="2" id="KW-1185">Reference proteome</keyword>
<protein>
    <recommendedName>
        <fullName evidence="3">YtxH domain-containing protein</fullName>
    </recommendedName>
</protein>
<dbReference type="STRING" id="52770.BSZ40_00020"/>
<reference evidence="2" key="1">
    <citation type="submission" date="2016-12" db="EMBL/GenBank/DDBJ databases">
        <authorList>
            <person name="Meng X."/>
        </authorList>
    </citation>
    <scope>NUCLEOTIDE SEQUENCE [LARGE SCALE GENOMIC DNA]</scope>
    <source>
        <strain evidence="2">DSM 20732</strain>
    </source>
</reference>
<evidence type="ECO:0008006" key="3">
    <source>
        <dbReference type="Google" id="ProtNLM"/>
    </source>
</evidence>
<evidence type="ECO:0000313" key="1">
    <source>
        <dbReference type="EMBL" id="OKL52555.1"/>
    </source>
</evidence>
<dbReference type="EMBL" id="MQVS01000001">
    <property type="protein sequence ID" value="OKL52555.1"/>
    <property type="molecule type" value="Genomic_DNA"/>
</dbReference>
<dbReference type="RefSeq" id="WP_073822038.1">
    <property type="nucleotide sequence ID" value="NZ_MQVS01000001.1"/>
</dbReference>
<gene>
    <name evidence="1" type="ORF">BSZ40_00020</name>
</gene>
<dbReference type="InParanoid" id="A0A1Q5PYQ3"/>
<name>A0A1Q5PYQ3_9ACTO</name>
<dbReference type="Proteomes" id="UP000185612">
    <property type="component" value="Unassembled WGS sequence"/>
</dbReference>